<organism evidence="1 2">
    <name type="scientific">Parvularcula dongshanensis</name>
    <dbReference type="NCBI Taxonomy" id="1173995"/>
    <lineage>
        <taxon>Bacteria</taxon>
        <taxon>Pseudomonadati</taxon>
        <taxon>Pseudomonadota</taxon>
        <taxon>Alphaproteobacteria</taxon>
        <taxon>Parvularculales</taxon>
        <taxon>Parvularculaceae</taxon>
        <taxon>Parvularcula</taxon>
    </lineage>
</organism>
<dbReference type="Proteomes" id="UP000563524">
    <property type="component" value="Unassembled WGS sequence"/>
</dbReference>
<comment type="caution">
    <text evidence="1">The sequence shown here is derived from an EMBL/GenBank/DDBJ whole genome shotgun (WGS) entry which is preliminary data.</text>
</comment>
<keyword evidence="2" id="KW-1185">Reference proteome</keyword>
<accession>A0A840I6D2</accession>
<evidence type="ECO:0000313" key="2">
    <source>
        <dbReference type="Proteomes" id="UP000563524"/>
    </source>
</evidence>
<gene>
    <name evidence="1" type="ORF">GGQ59_002949</name>
</gene>
<feature type="non-terminal residue" evidence="1">
    <location>
        <position position="77"/>
    </location>
</feature>
<protein>
    <submittedName>
        <fullName evidence="1">Uncharacterized protein</fullName>
    </submittedName>
</protein>
<evidence type="ECO:0000313" key="1">
    <source>
        <dbReference type="EMBL" id="MBB4660397.1"/>
    </source>
</evidence>
<dbReference type="AlphaFoldDB" id="A0A840I6D2"/>
<dbReference type="EMBL" id="JACHOB010000010">
    <property type="protein sequence ID" value="MBB4660397.1"/>
    <property type="molecule type" value="Genomic_DNA"/>
</dbReference>
<sequence>MEATPAGTVTAEANLRAAEHQAKAVAHLYRPTVIASASVIAYEESLSPARRRVAIDHVRGVLGVSERRACRVVRQHR</sequence>
<name>A0A840I6D2_9PROT</name>
<reference evidence="1 2" key="1">
    <citation type="submission" date="2020-08" db="EMBL/GenBank/DDBJ databases">
        <title>Genomic Encyclopedia of Type Strains, Phase IV (KMG-IV): sequencing the most valuable type-strain genomes for metagenomic binning, comparative biology and taxonomic classification.</title>
        <authorList>
            <person name="Goeker M."/>
        </authorList>
    </citation>
    <scope>NUCLEOTIDE SEQUENCE [LARGE SCALE GENOMIC DNA]</scope>
    <source>
        <strain evidence="1 2">DSM 102850</strain>
    </source>
</reference>
<proteinExistence type="predicted"/>